<evidence type="ECO:0000256" key="10">
    <source>
        <dbReference type="ARBA" id="ARBA00022786"/>
    </source>
</evidence>
<evidence type="ECO:0000313" key="17">
    <source>
        <dbReference type="Proteomes" id="UP001149090"/>
    </source>
</evidence>
<evidence type="ECO:0000256" key="11">
    <source>
        <dbReference type="ARBA" id="ARBA00022833"/>
    </source>
</evidence>
<accession>A0A9Q0LD04</accession>
<comment type="subcellular location">
    <subcellularLocation>
        <location evidence="2">Membrane</location>
        <topology evidence="2">Single-pass membrane protein</topology>
    </subcellularLocation>
</comment>
<evidence type="ECO:0000256" key="3">
    <source>
        <dbReference type="ARBA" id="ARBA00004906"/>
    </source>
</evidence>
<comment type="catalytic activity">
    <reaction evidence="1">
        <text>[E2 ubiquitin-conjugating enzyme]-S-ubiquitinyl-L-cysteine + [acceptor protein]-L-lysine = [E2 ubiquitin-conjugating enzyme]-L-cysteine + [acceptor protein]-N(6)-ubiquitinyl-L-lysine.</text>
        <dbReference type="EC" id="2.3.2.31"/>
    </reaction>
</comment>
<protein>
    <recommendedName>
        <fullName evidence="4">RBR-type E3 ubiquitin transferase</fullName>
        <ecNumber evidence="4">2.3.2.31</ecNumber>
    </recommendedName>
</protein>
<dbReference type="FunFam" id="3.30.40.10:FF:000051">
    <property type="entry name" value="RBR-type E3 ubiquitin transferase"/>
    <property type="match status" value="1"/>
</dbReference>
<keyword evidence="6" id="KW-0812">Transmembrane</keyword>
<feature type="coiled-coil region" evidence="14">
    <location>
        <begin position="648"/>
        <end position="687"/>
    </location>
</feature>
<keyword evidence="14" id="KW-0175">Coiled coil</keyword>
<dbReference type="InterPro" id="IPR013083">
    <property type="entry name" value="Znf_RING/FYVE/PHD"/>
</dbReference>
<keyword evidence="5" id="KW-0808">Transferase</keyword>
<evidence type="ECO:0000259" key="15">
    <source>
        <dbReference type="PROSITE" id="PS51873"/>
    </source>
</evidence>
<dbReference type="CDD" id="cd16630">
    <property type="entry name" value="RING-HC_RBR_RNF216"/>
    <property type="match status" value="1"/>
</dbReference>
<gene>
    <name evidence="16" type="ORF">M0811_10913</name>
</gene>
<dbReference type="SUPFAM" id="SSF57850">
    <property type="entry name" value="RING/U-box"/>
    <property type="match status" value="3"/>
</dbReference>
<evidence type="ECO:0000256" key="2">
    <source>
        <dbReference type="ARBA" id="ARBA00004167"/>
    </source>
</evidence>
<dbReference type="PROSITE" id="PS51873">
    <property type="entry name" value="TRIAD"/>
    <property type="match status" value="1"/>
</dbReference>
<comment type="pathway">
    <text evidence="3">Protein modification; protein ubiquitination.</text>
</comment>
<evidence type="ECO:0000256" key="5">
    <source>
        <dbReference type="ARBA" id="ARBA00022679"/>
    </source>
</evidence>
<dbReference type="Gene3D" id="3.30.40.10">
    <property type="entry name" value="Zinc/RING finger domain, C3HC4 (zinc finger)"/>
    <property type="match status" value="1"/>
</dbReference>
<dbReference type="InterPro" id="IPR001841">
    <property type="entry name" value="Znf_RING"/>
</dbReference>
<evidence type="ECO:0000256" key="7">
    <source>
        <dbReference type="ARBA" id="ARBA00022723"/>
    </source>
</evidence>
<keyword evidence="10" id="KW-0833">Ubl conjugation pathway</keyword>
<sequence length="688" mass="81231">MNYDEVLAQLVEMFPNKNPMEIKNVIENINNTKNNPNNLFELAIEQLIGNEVENNPQQEEPKNEPDFGFNPFFLTHQNGENVGTNGENFQMNPTNFGINGENFFVNGENKKTKGEKHKTKEDRMHKHLQQHTHRHLHHKHKHEHNYPDFYQPNMEKRKPHNMNLDEKRDELLVSILNMYPEMDPTYLSTLIQTLDEDQLSSPEILMAQLLEDPRAQVNRGGDEVEKMKIYTEDELFASILEILPDAQHKWIKEQINKNFDPQKEMDGLTQVMDVILKQKEYPRQKKEPSKEEIRKKQEEEELKINYYTLKTVLDEEYQRTALNYLLNEFVFVQEKKIKQYFKSNFFRYAPTYKAIREAINDKKIKTQKRPRQKKEFPFTKSDSVIHKELAFIQRQLKAEQAKLDEELAKKLNEEQYEKEGALIECACCFTDVPLDEMVSCNGGHLFCSTCLKRLVEEAISQRKREIYCMSMDGCREKFSREMIEKAVPSKTWNLYQRLLQEQDVDLAGLTNLKKCPFCEYAVIIDDPNTTVLECKNPSCMKASCLKCGELDHRPLKCEEVERDSDTKRRKFIEEQMTSAFLHECNKCHQKYYKVEGCNKIVCSKCSEIMCYVCGKSINREKYGHFGNGKCPLWSTEKEDDERVKKVEEDAKQKMLEDKKKELVELQKHKKENEKNKFDQLLEELKNDD</sequence>
<dbReference type="Gene3D" id="1.20.120.1750">
    <property type="match status" value="1"/>
</dbReference>
<dbReference type="PANTHER" id="PTHR22770">
    <property type="entry name" value="UBIQUITIN CONJUGATING ENZYME 7 INTERACTING PROTEIN-RELATED"/>
    <property type="match status" value="1"/>
</dbReference>
<dbReference type="InterPro" id="IPR047545">
    <property type="entry name" value="BRcat_RBR_RNF216"/>
</dbReference>
<organism evidence="16 17">
    <name type="scientific">Anaeramoeba ignava</name>
    <name type="common">Anaerobic marine amoeba</name>
    <dbReference type="NCBI Taxonomy" id="1746090"/>
    <lineage>
        <taxon>Eukaryota</taxon>
        <taxon>Metamonada</taxon>
        <taxon>Anaeramoebidae</taxon>
        <taxon>Anaeramoeba</taxon>
    </lineage>
</organism>
<dbReference type="GO" id="GO:0005737">
    <property type="term" value="C:cytoplasm"/>
    <property type="evidence" value="ECO:0007669"/>
    <property type="project" value="UniProtKB-ARBA"/>
</dbReference>
<dbReference type="GO" id="GO:0061630">
    <property type="term" value="F:ubiquitin protein ligase activity"/>
    <property type="evidence" value="ECO:0007669"/>
    <property type="project" value="UniProtKB-EC"/>
</dbReference>
<keyword evidence="12" id="KW-1133">Transmembrane helix</keyword>
<proteinExistence type="predicted"/>
<dbReference type="GO" id="GO:0008270">
    <property type="term" value="F:zinc ion binding"/>
    <property type="evidence" value="ECO:0007669"/>
    <property type="project" value="UniProtKB-KW"/>
</dbReference>
<keyword evidence="11" id="KW-0862">Zinc</keyword>
<dbReference type="SMART" id="SM00647">
    <property type="entry name" value="IBR"/>
    <property type="match status" value="1"/>
</dbReference>
<feature type="domain" description="RING-type" evidence="15">
    <location>
        <begin position="421"/>
        <end position="636"/>
    </location>
</feature>
<dbReference type="Pfam" id="PF01485">
    <property type="entry name" value="IBR"/>
    <property type="match status" value="1"/>
</dbReference>
<evidence type="ECO:0000256" key="8">
    <source>
        <dbReference type="ARBA" id="ARBA00022737"/>
    </source>
</evidence>
<dbReference type="Pfam" id="PF26191">
    <property type="entry name" value="RING-HC_RBR_RNF216"/>
    <property type="match status" value="1"/>
</dbReference>
<evidence type="ECO:0000256" key="14">
    <source>
        <dbReference type="SAM" id="Coils"/>
    </source>
</evidence>
<dbReference type="InterPro" id="IPR058758">
    <property type="entry name" value="UBA_RNF216"/>
</dbReference>
<evidence type="ECO:0000313" key="16">
    <source>
        <dbReference type="EMBL" id="KAJ5070441.1"/>
    </source>
</evidence>
<evidence type="ECO:0000256" key="9">
    <source>
        <dbReference type="ARBA" id="ARBA00022771"/>
    </source>
</evidence>
<dbReference type="InterPro" id="IPR044066">
    <property type="entry name" value="TRIAD_supradom"/>
</dbReference>
<name>A0A9Q0LD04_ANAIG</name>
<keyword evidence="7" id="KW-0479">Metal-binding</keyword>
<dbReference type="CDD" id="cd20339">
    <property type="entry name" value="BRcat_RBR_RNF216"/>
    <property type="match status" value="1"/>
</dbReference>
<dbReference type="OrthoDB" id="10009520at2759"/>
<dbReference type="InterPro" id="IPR002867">
    <property type="entry name" value="IBR_dom"/>
</dbReference>
<keyword evidence="9" id="KW-0863">Zinc-finger</keyword>
<comment type="caution">
    <text evidence="16">The sequence shown here is derived from an EMBL/GenBank/DDBJ whole genome shotgun (WGS) entry which is preliminary data.</text>
</comment>
<dbReference type="InterPro" id="IPR051628">
    <property type="entry name" value="LUBAC_E3_Ligases"/>
</dbReference>
<dbReference type="InterPro" id="IPR047544">
    <property type="entry name" value="RING-HC_RBR_RNF216"/>
</dbReference>
<evidence type="ECO:0000256" key="6">
    <source>
        <dbReference type="ARBA" id="ARBA00022692"/>
    </source>
</evidence>
<dbReference type="SMART" id="SM00184">
    <property type="entry name" value="RING"/>
    <property type="match status" value="2"/>
</dbReference>
<evidence type="ECO:0000256" key="12">
    <source>
        <dbReference type="ARBA" id="ARBA00022989"/>
    </source>
</evidence>
<keyword evidence="13" id="KW-0472">Membrane</keyword>
<dbReference type="Pfam" id="PF26200">
    <property type="entry name" value="Rcat_RNF216"/>
    <property type="match status" value="1"/>
</dbReference>
<dbReference type="Pfam" id="PF26112">
    <property type="entry name" value="UBA_RNF216"/>
    <property type="match status" value="1"/>
</dbReference>
<dbReference type="GO" id="GO:0031090">
    <property type="term" value="C:organelle membrane"/>
    <property type="evidence" value="ECO:0007669"/>
    <property type="project" value="UniProtKB-ARBA"/>
</dbReference>
<dbReference type="EC" id="2.3.2.31" evidence="4"/>
<dbReference type="EMBL" id="JAPDFW010000095">
    <property type="protein sequence ID" value="KAJ5070441.1"/>
    <property type="molecule type" value="Genomic_DNA"/>
</dbReference>
<reference evidence="16" key="1">
    <citation type="submission" date="2022-10" db="EMBL/GenBank/DDBJ databases">
        <title>Novel sulphate-reducing endosymbionts in the free-living metamonad Anaeramoeba.</title>
        <authorList>
            <person name="Jerlstrom-Hultqvist J."/>
            <person name="Cepicka I."/>
            <person name="Gallot-Lavallee L."/>
            <person name="Salas-Leiva D."/>
            <person name="Curtis B.A."/>
            <person name="Zahonova K."/>
            <person name="Pipaliya S."/>
            <person name="Dacks J."/>
            <person name="Roger A.J."/>
        </authorList>
    </citation>
    <scope>NUCLEOTIDE SEQUENCE</scope>
    <source>
        <strain evidence="16">BMAN</strain>
    </source>
</reference>
<dbReference type="PANTHER" id="PTHR22770:SF47">
    <property type="entry name" value="E3 UBIQUITIN-PROTEIN LIGASE RNF216"/>
    <property type="match status" value="1"/>
</dbReference>
<dbReference type="Proteomes" id="UP001149090">
    <property type="component" value="Unassembled WGS sequence"/>
</dbReference>
<evidence type="ECO:0000256" key="4">
    <source>
        <dbReference type="ARBA" id="ARBA00012251"/>
    </source>
</evidence>
<evidence type="ECO:0000256" key="1">
    <source>
        <dbReference type="ARBA" id="ARBA00001798"/>
    </source>
</evidence>
<keyword evidence="8" id="KW-0677">Repeat</keyword>
<keyword evidence="17" id="KW-1185">Reference proteome</keyword>
<evidence type="ECO:0000256" key="13">
    <source>
        <dbReference type="ARBA" id="ARBA00023136"/>
    </source>
</evidence>
<dbReference type="AlphaFoldDB" id="A0A9Q0LD04"/>